<comment type="caution">
    <text evidence="1">The sequence shown here is derived from an EMBL/GenBank/DDBJ whole genome shotgun (WGS) entry which is preliminary data.</text>
</comment>
<sequence length="104" mass="10997">MSETRNRFGGAAARLHILNGQPMVILARPPLEPTPDALSRPGEITTIVNIAPGASWPDSVSVMLVTATLQQSGAVVMVFERLSDAAACLQRLDQSRVSTRDGAA</sequence>
<reference evidence="2" key="1">
    <citation type="journal article" date="2019" name="Int. J. Syst. Evol. Microbiol.">
        <title>The Global Catalogue of Microorganisms (GCM) 10K type strain sequencing project: providing services to taxonomists for standard genome sequencing and annotation.</title>
        <authorList>
            <consortium name="The Broad Institute Genomics Platform"/>
            <consortium name="The Broad Institute Genome Sequencing Center for Infectious Disease"/>
            <person name="Wu L."/>
            <person name="Ma J."/>
        </authorList>
    </citation>
    <scope>NUCLEOTIDE SEQUENCE [LARGE SCALE GENOMIC DNA]</scope>
    <source>
        <strain evidence="2">CECT 7131</strain>
    </source>
</reference>
<dbReference type="Proteomes" id="UP001529369">
    <property type="component" value="Unassembled WGS sequence"/>
</dbReference>
<organism evidence="1 2">
    <name type="scientific">Paeniroseomonas aquatica</name>
    <dbReference type="NCBI Taxonomy" id="373043"/>
    <lineage>
        <taxon>Bacteria</taxon>
        <taxon>Pseudomonadati</taxon>
        <taxon>Pseudomonadota</taxon>
        <taxon>Alphaproteobacteria</taxon>
        <taxon>Acetobacterales</taxon>
        <taxon>Acetobacteraceae</taxon>
        <taxon>Paeniroseomonas</taxon>
    </lineage>
</organism>
<gene>
    <name evidence="1" type="ORF">QWZ14_30590</name>
</gene>
<keyword evidence="2" id="KW-1185">Reference proteome</keyword>
<evidence type="ECO:0000313" key="2">
    <source>
        <dbReference type="Proteomes" id="UP001529369"/>
    </source>
</evidence>
<dbReference type="RefSeq" id="WP_290320864.1">
    <property type="nucleotide sequence ID" value="NZ_JAUFPN010000304.1"/>
</dbReference>
<evidence type="ECO:0000313" key="1">
    <source>
        <dbReference type="EMBL" id="MDN3568746.1"/>
    </source>
</evidence>
<dbReference type="EMBL" id="JAUFPN010000304">
    <property type="protein sequence ID" value="MDN3568746.1"/>
    <property type="molecule type" value="Genomic_DNA"/>
</dbReference>
<protein>
    <recommendedName>
        <fullName evidence="3">HPr domain-containing protein</fullName>
    </recommendedName>
</protein>
<evidence type="ECO:0008006" key="3">
    <source>
        <dbReference type="Google" id="ProtNLM"/>
    </source>
</evidence>
<accession>A0ABT8AG28</accession>
<name>A0ABT8AG28_9PROT</name>
<proteinExistence type="predicted"/>